<dbReference type="AlphaFoldDB" id="A0A165YY02"/>
<sequence length="67" mass="7284">MPSQPPTALIMPRTLMTAVPRTQPPPQDVPCHRQLNDHFPPQTGDISSLLPTLDMVTDHGHLPPAAT</sequence>
<dbReference type="Proteomes" id="UP000076532">
    <property type="component" value="Unassembled WGS sequence"/>
</dbReference>
<organism evidence="2 3">
    <name type="scientific">Athelia psychrophila</name>
    <dbReference type="NCBI Taxonomy" id="1759441"/>
    <lineage>
        <taxon>Eukaryota</taxon>
        <taxon>Fungi</taxon>
        <taxon>Dikarya</taxon>
        <taxon>Basidiomycota</taxon>
        <taxon>Agaricomycotina</taxon>
        <taxon>Agaricomycetes</taxon>
        <taxon>Agaricomycetidae</taxon>
        <taxon>Atheliales</taxon>
        <taxon>Atheliaceae</taxon>
        <taxon>Athelia</taxon>
    </lineage>
</organism>
<evidence type="ECO:0000313" key="3">
    <source>
        <dbReference type="Proteomes" id="UP000076532"/>
    </source>
</evidence>
<feature type="region of interest" description="Disordered" evidence="1">
    <location>
        <begin position="21"/>
        <end position="46"/>
    </location>
</feature>
<dbReference type="EMBL" id="KV417687">
    <property type="protein sequence ID" value="KZP10037.1"/>
    <property type="molecule type" value="Genomic_DNA"/>
</dbReference>
<proteinExistence type="predicted"/>
<gene>
    <name evidence="2" type="ORF">FIBSPDRAFT_872993</name>
</gene>
<accession>A0A165YY02</accession>
<protein>
    <submittedName>
        <fullName evidence="2">Uncharacterized protein</fullName>
    </submittedName>
</protein>
<evidence type="ECO:0000256" key="1">
    <source>
        <dbReference type="SAM" id="MobiDB-lite"/>
    </source>
</evidence>
<evidence type="ECO:0000313" key="2">
    <source>
        <dbReference type="EMBL" id="KZP10037.1"/>
    </source>
</evidence>
<name>A0A165YY02_9AGAM</name>
<keyword evidence="3" id="KW-1185">Reference proteome</keyword>
<reference evidence="2 3" key="1">
    <citation type="journal article" date="2016" name="Mol. Biol. Evol.">
        <title>Comparative Genomics of Early-Diverging Mushroom-Forming Fungi Provides Insights into the Origins of Lignocellulose Decay Capabilities.</title>
        <authorList>
            <person name="Nagy L.G."/>
            <person name="Riley R."/>
            <person name="Tritt A."/>
            <person name="Adam C."/>
            <person name="Daum C."/>
            <person name="Floudas D."/>
            <person name="Sun H."/>
            <person name="Yadav J.S."/>
            <person name="Pangilinan J."/>
            <person name="Larsson K.H."/>
            <person name="Matsuura K."/>
            <person name="Barry K."/>
            <person name="Labutti K."/>
            <person name="Kuo R."/>
            <person name="Ohm R.A."/>
            <person name="Bhattacharya S.S."/>
            <person name="Shirouzu T."/>
            <person name="Yoshinaga Y."/>
            <person name="Martin F.M."/>
            <person name="Grigoriev I.V."/>
            <person name="Hibbett D.S."/>
        </authorList>
    </citation>
    <scope>NUCLEOTIDE SEQUENCE [LARGE SCALE GENOMIC DNA]</scope>
    <source>
        <strain evidence="2 3">CBS 109695</strain>
    </source>
</reference>